<reference evidence="1" key="1">
    <citation type="submission" date="2022-04" db="EMBL/GenBank/DDBJ databases">
        <title>Genome of the entomopathogenic fungus Entomophthora muscae.</title>
        <authorList>
            <person name="Elya C."/>
            <person name="Lovett B.R."/>
            <person name="Lee E."/>
            <person name="Macias A.M."/>
            <person name="Hajek A.E."/>
            <person name="De Bivort B.L."/>
            <person name="Kasson M.T."/>
            <person name="De Fine Licht H.H."/>
            <person name="Stajich J.E."/>
        </authorList>
    </citation>
    <scope>NUCLEOTIDE SEQUENCE</scope>
    <source>
        <strain evidence="1">Berkeley</strain>
    </source>
</reference>
<evidence type="ECO:0000313" key="1">
    <source>
        <dbReference type="EMBL" id="KAJ9071158.1"/>
    </source>
</evidence>
<sequence length="277" mass="30963">MPKYTAKLPKAPLSPPACSIACGSSCWAKFYCFSPNQTHSSYPNFVENSTMILPVLKFVVLSLALFLLLLWLTSPNFWLKISSSVQLVGEDPYTLLNLPSGLLFSGEAVVKSLTCNNLGLEVVDHALPVIVGKKTSAPPLAWRRATWDLSSLVLMGWMYISLSCPLGPLCDLPFEQLSQFSTGWHPATYCLPGAPFGPVHFKKYPLKPEYRDYFSDKILVQDPLVQSKELTRYNRKALDKYNFLSAYHFDIRLSITTNLIPASTSELSQDHFNTVNS</sequence>
<name>A0ACC2T954_9FUNG</name>
<dbReference type="EMBL" id="QTSX02003551">
    <property type="protein sequence ID" value="KAJ9071158.1"/>
    <property type="molecule type" value="Genomic_DNA"/>
</dbReference>
<keyword evidence="2" id="KW-1185">Reference proteome</keyword>
<comment type="caution">
    <text evidence="1">The sequence shown here is derived from an EMBL/GenBank/DDBJ whole genome shotgun (WGS) entry which is preliminary data.</text>
</comment>
<dbReference type="Proteomes" id="UP001165960">
    <property type="component" value="Unassembled WGS sequence"/>
</dbReference>
<evidence type="ECO:0000313" key="2">
    <source>
        <dbReference type="Proteomes" id="UP001165960"/>
    </source>
</evidence>
<protein>
    <submittedName>
        <fullName evidence="1">Uncharacterized protein</fullName>
    </submittedName>
</protein>
<organism evidence="1 2">
    <name type="scientific">Entomophthora muscae</name>
    <dbReference type="NCBI Taxonomy" id="34485"/>
    <lineage>
        <taxon>Eukaryota</taxon>
        <taxon>Fungi</taxon>
        <taxon>Fungi incertae sedis</taxon>
        <taxon>Zoopagomycota</taxon>
        <taxon>Entomophthoromycotina</taxon>
        <taxon>Entomophthoromycetes</taxon>
        <taxon>Entomophthorales</taxon>
        <taxon>Entomophthoraceae</taxon>
        <taxon>Entomophthora</taxon>
    </lineage>
</organism>
<proteinExistence type="predicted"/>
<accession>A0ACC2T954</accession>
<gene>
    <name evidence="1" type="ORF">DSO57_1000163</name>
</gene>